<reference evidence="8 9" key="1">
    <citation type="submission" date="2019-11" db="EMBL/GenBank/DDBJ databases">
        <authorList>
            <person name="Holert J."/>
        </authorList>
    </citation>
    <scope>NUCLEOTIDE SEQUENCE [LARGE SCALE GENOMIC DNA]</scope>
    <source>
        <strain evidence="8">BC5_2</strain>
    </source>
</reference>
<dbReference type="AlphaFoldDB" id="A0A5S9PBZ0"/>
<feature type="transmembrane region" description="Helical" evidence="7">
    <location>
        <begin position="48"/>
        <end position="67"/>
    </location>
</feature>
<dbReference type="GO" id="GO:0005886">
    <property type="term" value="C:plasma membrane"/>
    <property type="evidence" value="ECO:0007669"/>
    <property type="project" value="UniProtKB-SubCell"/>
</dbReference>
<dbReference type="PANTHER" id="PTHR33452">
    <property type="entry name" value="OXIDOREDUCTASE CATD-RELATED"/>
    <property type="match status" value="1"/>
</dbReference>
<evidence type="ECO:0000256" key="4">
    <source>
        <dbReference type="ARBA" id="ARBA00022692"/>
    </source>
</evidence>
<evidence type="ECO:0000256" key="7">
    <source>
        <dbReference type="SAM" id="Phobius"/>
    </source>
</evidence>
<comment type="similarity">
    <text evidence="2">Belongs to the DoxX family.</text>
</comment>
<keyword evidence="6 7" id="KW-0472">Membrane</keyword>
<feature type="transmembrane region" description="Helical" evidence="7">
    <location>
        <begin position="79"/>
        <end position="97"/>
    </location>
</feature>
<protein>
    <recommendedName>
        <fullName evidence="10">DoxX family protein</fullName>
    </recommendedName>
</protein>
<organism evidence="8 9">
    <name type="scientific">BD1-7 clade bacterium</name>
    <dbReference type="NCBI Taxonomy" id="2029982"/>
    <lineage>
        <taxon>Bacteria</taxon>
        <taxon>Pseudomonadati</taxon>
        <taxon>Pseudomonadota</taxon>
        <taxon>Gammaproteobacteria</taxon>
        <taxon>Cellvibrionales</taxon>
        <taxon>Spongiibacteraceae</taxon>
        <taxon>BD1-7 clade</taxon>
    </lineage>
</organism>
<dbReference type="OrthoDB" id="5796801at2"/>
<dbReference type="PANTHER" id="PTHR33452:SF1">
    <property type="entry name" value="INNER MEMBRANE PROTEIN YPHA-RELATED"/>
    <property type="match status" value="1"/>
</dbReference>
<evidence type="ECO:0000313" key="9">
    <source>
        <dbReference type="Proteomes" id="UP000434580"/>
    </source>
</evidence>
<dbReference type="Proteomes" id="UP000434580">
    <property type="component" value="Unassembled WGS sequence"/>
</dbReference>
<name>A0A5S9PBZ0_9GAMM</name>
<evidence type="ECO:0000256" key="6">
    <source>
        <dbReference type="ARBA" id="ARBA00023136"/>
    </source>
</evidence>
<evidence type="ECO:0000256" key="3">
    <source>
        <dbReference type="ARBA" id="ARBA00022475"/>
    </source>
</evidence>
<keyword evidence="4 7" id="KW-0812">Transmembrane</keyword>
<proteinExistence type="inferred from homology"/>
<keyword evidence="5 7" id="KW-1133">Transmembrane helix</keyword>
<feature type="transmembrane region" description="Helical" evidence="7">
    <location>
        <begin position="12"/>
        <end position="28"/>
    </location>
</feature>
<gene>
    <name evidence="8" type="ORF">DPBNPPHM_03873</name>
</gene>
<sequence>MSVTNRVTRNAHWLLRIALVSVFFYHGVLKFMNLEGFTQMLPISYTDVVLVALTQVGGSLLLLIGGFKDTPLFDLATRIGAAVNIPVMIGAIAMVHWGRWNFVPTDTHPLGGMEFQVILALVMLYLVITGNQLLHRRIHPRVAYI</sequence>
<feature type="transmembrane region" description="Helical" evidence="7">
    <location>
        <begin position="117"/>
        <end position="134"/>
    </location>
</feature>
<keyword evidence="3" id="KW-1003">Cell membrane</keyword>
<evidence type="ECO:0000256" key="5">
    <source>
        <dbReference type="ARBA" id="ARBA00022989"/>
    </source>
</evidence>
<evidence type="ECO:0008006" key="10">
    <source>
        <dbReference type="Google" id="ProtNLM"/>
    </source>
</evidence>
<dbReference type="EMBL" id="CACSII010000009">
    <property type="protein sequence ID" value="CAA0101199.1"/>
    <property type="molecule type" value="Genomic_DNA"/>
</dbReference>
<comment type="subcellular location">
    <subcellularLocation>
        <location evidence="1">Cell membrane</location>
        <topology evidence="1">Multi-pass membrane protein</topology>
    </subcellularLocation>
</comment>
<accession>A0A5S9PBZ0</accession>
<dbReference type="InterPro" id="IPR032808">
    <property type="entry name" value="DoxX"/>
</dbReference>
<evidence type="ECO:0000313" key="8">
    <source>
        <dbReference type="EMBL" id="CAA0101199.1"/>
    </source>
</evidence>
<dbReference type="InterPro" id="IPR051907">
    <property type="entry name" value="DoxX-like_oxidoreductase"/>
</dbReference>
<evidence type="ECO:0000256" key="1">
    <source>
        <dbReference type="ARBA" id="ARBA00004651"/>
    </source>
</evidence>
<evidence type="ECO:0000256" key="2">
    <source>
        <dbReference type="ARBA" id="ARBA00006679"/>
    </source>
</evidence>
<dbReference type="Pfam" id="PF07681">
    <property type="entry name" value="DoxX"/>
    <property type="match status" value="1"/>
</dbReference>